<feature type="compositionally biased region" description="Low complexity" evidence="1">
    <location>
        <begin position="520"/>
        <end position="544"/>
    </location>
</feature>
<evidence type="ECO:0000256" key="1">
    <source>
        <dbReference type="SAM" id="MobiDB-lite"/>
    </source>
</evidence>
<feature type="compositionally biased region" description="Basic and acidic residues" evidence="1">
    <location>
        <begin position="404"/>
        <end position="416"/>
    </location>
</feature>
<feature type="region of interest" description="Disordered" evidence="1">
    <location>
        <begin position="471"/>
        <end position="561"/>
    </location>
</feature>
<dbReference type="AlphaFoldDB" id="A0A5C1DFS9"/>
<dbReference type="EMBL" id="CP043473">
    <property type="protein sequence ID" value="QEL55560.1"/>
    <property type="molecule type" value="Genomic_DNA"/>
</dbReference>
<dbReference type="CDD" id="cd00118">
    <property type="entry name" value="LysM"/>
    <property type="match status" value="1"/>
</dbReference>
<feature type="signal peptide" evidence="2">
    <location>
        <begin position="1"/>
        <end position="22"/>
    </location>
</feature>
<evidence type="ECO:0000256" key="2">
    <source>
        <dbReference type="SAM" id="SignalP"/>
    </source>
</evidence>
<gene>
    <name evidence="4" type="ORF">FYK34_08240</name>
</gene>
<feature type="domain" description="LysM" evidence="3">
    <location>
        <begin position="291"/>
        <end position="345"/>
    </location>
</feature>
<dbReference type="Gene3D" id="3.10.350.10">
    <property type="entry name" value="LysM domain"/>
    <property type="match status" value="1"/>
</dbReference>
<feature type="region of interest" description="Disordered" evidence="1">
    <location>
        <begin position="130"/>
        <end position="160"/>
    </location>
</feature>
<organism evidence="4 5">
    <name type="scientific">Chromobacterium paludis</name>
    <dbReference type="NCBI Taxonomy" id="2605945"/>
    <lineage>
        <taxon>Bacteria</taxon>
        <taxon>Pseudomonadati</taxon>
        <taxon>Pseudomonadota</taxon>
        <taxon>Betaproteobacteria</taxon>
        <taxon>Neisseriales</taxon>
        <taxon>Chromobacteriaceae</taxon>
        <taxon>Chromobacterium</taxon>
    </lineage>
</organism>
<feature type="compositionally biased region" description="Low complexity" evidence="1">
    <location>
        <begin position="491"/>
        <end position="513"/>
    </location>
</feature>
<evidence type="ECO:0000313" key="5">
    <source>
        <dbReference type="Proteomes" id="UP000322079"/>
    </source>
</evidence>
<dbReference type="InterPro" id="IPR051425">
    <property type="entry name" value="Formin_Homology"/>
</dbReference>
<protein>
    <recommendedName>
        <fullName evidence="3">LysM domain-containing protein</fullName>
    </recommendedName>
</protein>
<feature type="region of interest" description="Disordered" evidence="1">
    <location>
        <begin position="382"/>
        <end position="435"/>
    </location>
</feature>
<dbReference type="RefSeq" id="WP_149295923.1">
    <property type="nucleotide sequence ID" value="NZ_CP043473.1"/>
</dbReference>
<feature type="compositionally biased region" description="Pro residues" evidence="1">
    <location>
        <begin position="545"/>
        <end position="559"/>
    </location>
</feature>
<sequence>MAANLRMASLALLLAGMGSVSAALAGLGPIHVLSSDGETFSAEIPVVNEDIRDFAQVNLADRNSYPLLSPYSGSAGMLQFSLVRGADGKLRKVMVRGPAAFAESLLRFAVEVGWPDGRLVREFEVDYKRDGPRRKTPAPAGEDGKSHAATPDQGSRLDGSALGDLRISSRLGEPLMAELPLLGSAFDKADQLQVSIYADTAQGGPVKDLLQQVASITHQLDRSIDGRRMLLLSSALPITVPHLAFRLEVSAGAVKAQKSYVLSMEGSPVAMAAKAEKAGKAEQEKPAEASKVYKVSKGDTLSGIAARMRGYERGQDVAAKLLKDNPDAFIHGDANKLLAGSDLRYPSHWKLHEASSAAKAAAPVEQAKPKESMAKLLAEGRQADQAGAAAKPAGNAPAPAKAQPKIESKAPPKAEPKTMSAPPAPAPTHAASSPAVLAAERKMRDTLQQQDKVLKETELRTRALEEKIRALQQQKPAASAPMKEKSAAAMPKPTAQPAAAEAMAKPTAASAAKAGDKSPEAAAPPAKAVASMANAIAAANQHQPQPAPAPSQPAQPLTPKPAAEGVMDDAIAVLTDKDVVIKLGGAAAALGLVALLLLRRKRQGRASEAPEDPSTIGVPTRPAMGPLASLMSSLKKEDGGIDLGTVDVMAEAEVYLAYGRADQAVVILRDGLDKEPMRQDLRFKLLEVLAAKPDKDEFLQEAVTAKGMLSPDSTLWQRICELGKAAVPGHPLFEAAAAQATDRPGVGVMEPIVAARAPEEGAELEMDLSPPAPAMAEARAPVAQAAPAVAASEVDQEKMELAKLYMEMGDKETAETLIREAQHGR</sequence>
<dbReference type="InterPro" id="IPR018392">
    <property type="entry name" value="LysM"/>
</dbReference>
<proteinExistence type="predicted"/>
<name>A0A5C1DFS9_9NEIS</name>
<feature type="compositionally biased region" description="Low complexity" evidence="1">
    <location>
        <begin position="382"/>
        <end position="403"/>
    </location>
</feature>
<keyword evidence="2" id="KW-0732">Signal</keyword>
<dbReference type="Proteomes" id="UP000322079">
    <property type="component" value="Chromosome"/>
</dbReference>
<evidence type="ECO:0000313" key="4">
    <source>
        <dbReference type="EMBL" id="QEL55560.1"/>
    </source>
</evidence>
<dbReference type="PANTHER" id="PTHR45725">
    <property type="entry name" value="FORMIN HOMOLOGY 2 FAMILY MEMBER"/>
    <property type="match status" value="1"/>
</dbReference>
<evidence type="ECO:0000259" key="3">
    <source>
        <dbReference type="PROSITE" id="PS51782"/>
    </source>
</evidence>
<accession>A0A5C1DFS9</accession>
<reference evidence="4 5" key="1">
    <citation type="submission" date="2019-08" db="EMBL/GenBank/DDBJ databases">
        <title>Chromobacterium paludis, a novel bacterium isolated from a Maryland marsh pond.</title>
        <authorList>
            <person name="Blackburn M.B."/>
            <person name="Gundersen-Rindal D.E."/>
        </authorList>
    </citation>
    <scope>NUCLEOTIDE SEQUENCE [LARGE SCALE GENOMIC DNA]</scope>
    <source>
        <strain evidence="5">IIBBL 257-1</strain>
    </source>
</reference>
<keyword evidence="5" id="KW-1185">Reference proteome</keyword>
<dbReference type="KEGG" id="chrm:FYK34_08240"/>
<dbReference type="InterPro" id="IPR036779">
    <property type="entry name" value="LysM_dom_sf"/>
</dbReference>
<dbReference type="InterPro" id="IPR057840">
    <property type="entry name" value="FimV_N"/>
</dbReference>
<dbReference type="PANTHER" id="PTHR45725:SF18">
    <property type="entry name" value="ORC1-LIKE AAA ATPASE DOMAIN-CONTAINING PROTEIN"/>
    <property type="match status" value="1"/>
</dbReference>
<dbReference type="Pfam" id="PF25800">
    <property type="entry name" value="FimV_N"/>
    <property type="match status" value="2"/>
</dbReference>
<dbReference type="PROSITE" id="PS51782">
    <property type="entry name" value="LYSM"/>
    <property type="match status" value="1"/>
</dbReference>
<feature type="chain" id="PRO_5022991352" description="LysM domain-containing protein" evidence="2">
    <location>
        <begin position="23"/>
        <end position="825"/>
    </location>
</feature>